<protein>
    <submittedName>
        <fullName evidence="4">Acyl-CoA N-acyltransferase</fullName>
    </submittedName>
</protein>
<evidence type="ECO:0000313" key="4">
    <source>
        <dbReference type="EMBL" id="KAF2220905.1"/>
    </source>
</evidence>
<dbReference type="GO" id="GO:0019290">
    <property type="term" value="P:siderophore biosynthetic process"/>
    <property type="evidence" value="ECO:0007669"/>
    <property type="project" value="InterPro"/>
</dbReference>
<feature type="compositionally biased region" description="Basic residues" evidence="2">
    <location>
        <begin position="70"/>
        <end position="79"/>
    </location>
</feature>
<dbReference type="EMBL" id="ML992511">
    <property type="protein sequence ID" value="KAF2220905.1"/>
    <property type="molecule type" value="Genomic_DNA"/>
</dbReference>
<evidence type="ECO:0000313" key="5">
    <source>
        <dbReference type="Proteomes" id="UP000799538"/>
    </source>
</evidence>
<dbReference type="OrthoDB" id="448427at2759"/>
<dbReference type="Pfam" id="PF13523">
    <property type="entry name" value="Acetyltransf_8"/>
    <property type="match status" value="1"/>
</dbReference>
<dbReference type="GO" id="GO:0016410">
    <property type="term" value="F:N-acyltransferase activity"/>
    <property type="evidence" value="ECO:0007669"/>
    <property type="project" value="TreeGrafter"/>
</dbReference>
<accession>A0A6A6G552</accession>
<organism evidence="4 5">
    <name type="scientific">Elsinoe ampelina</name>
    <dbReference type="NCBI Taxonomy" id="302913"/>
    <lineage>
        <taxon>Eukaryota</taxon>
        <taxon>Fungi</taxon>
        <taxon>Dikarya</taxon>
        <taxon>Ascomycota</taxon>
        <taxon>Pezizomycotina</taxon>
        <taxon>Dothideomycetes</taxon>
        <taxon>Dothideomycetidae</taxon>
        <taxon>Myriangiales</taxon>
        <taxon>Elsinoaceae</taxon>
        <taxon>Elsinoe</taxon>
    </lineage>
</organism>
<sequence>MPPSVVHLPNGNDVTVAPIFGGLNFKASELSRHPTPFPPGWTIIIHSEDSDESHDEGSPLPSPDFDLGPRKKHHTHRFQKPTLRNDHLFISSISNPASSDFKPAISPTRQIAMMLWTTLWWYFHQPEPEVQVENAASAKTTPAGRPKGDWRVTINREGIFKGKHLLQKLERMGLIINDDSSVGADTSREGIAEAWSQTYVTRRHFWQIDARIFLFTLSPMINSPFPSGSPAHSRPASPNRANILKADNTGAVTPPFGLQQGSWSTTDPFHSSSHLPTYFPPAPPTYIWTGNTRHPKRPKAPRQGEIFYTRYIPSLGETLSLRVASLSPRSVPHSPSLPSGMGLRHLTGASDTTIPTLSGVSDGPSDVELLHKWMNHPRVAYSWGEDGPIEHQREFLERGLKLKHSFPVIGCFDGKPFAYFEIYWAKEDRLGAHLGGSIGEWDRGFHCLVGEQEFRGSHRVKVWLSALVHYCLLADPRTNAVMLEPRVDNEKLRRYCEDVGFFKEREITFPQKQSNLMKILRETWEAPCL</sequence>
<dbReference type="SMART" id="SM01006">
    <property type="entry name" value="AlcB"/>
    <property type="match status" value="1"/>
</dbReference>
<dbReference type="AlphaFoldDB" id="A0A6A6G552"/>
<feature type="domain" description="Acyltransferase MbtK/IucB-like conserved" evidence="3">
    <location>
        <begin position="344"/>
        <end position="406"/>
    </location>
</feature>
<evidence type="ECO:0000259" key="3">
    <source>
        <dbReference type="SMART" id="SM01006"/>
    </source>
</evidence>
<dbReference type="SUPFAM" id="SSF55729">
    <property type="entry name" value="Acyl-CoA N-acyltransferases (Nat)"/>
    <property type="match status" value="1"/>
</dbReference>
<dbReference type="PANTHER" id="PTHR31438">
    <property type="entry name" value="LYSINE N-ACYLTRANSFERASE C17G9.06C-RELATED"/>
    <property type="match status" value="1"/>
</dbReference>
<evidence type="ECO:0000256" key="2">
    <source>
        <dbReference type="SAM" id="MobiDB-lite"/>
    </source>
</evidence>
<gene>
    <name evidence="4" type="ORF">BDZ85DRAFT_221945</name>
</gene>
<dbReference type="InterPro" id="IPR019432">
    <property type="entry name" value="Acyltransferase_MbtK/IucB-like"/>
</dbReference>
<proteinExistence type="inferred from homology"/>
<keyword evidence="4" id="KW-0012">Acyltransferase</keyword>
<reference evidence="5" key="1">
    <citation type="journal article" date="2020" name="Stud. Mycol.">
        <title>101 Dothideomycetes genomes: A test case for predicting lifestyles and emergence of pathogens.</title>
        <authorList>
            <person name="Haridas S."/>
            <person name="Albert R."/>
            <person name="Binder M."/>
            <person name="Bloem J."/>
            <person name="LaButti K."/>
            <person name="Salamov A."/>
            <person name="Andreopoulos B."/>
            <person name="Baker S."/>
            <person name="Barry K."/>
            <person name="Bills G."/>
            <person name="Bluhm B."/>
            <person name="Cannon C."/>
            <person name="Castanera R."/>
            <person name="Culley D."/>
            <person name="Daum C."/>
            <person name="Ezra D."/>
            <person name="Gonzalez J."/>
            <person name="Henrissat B."/>
            <person name="Kuo A."/>
            <person name="Liang C."/>
            <person name="Lipzen A."/>
            <person name="Lutzoni F."/>
            <person name="Magnuson J."/>
            <person name="Mondo S."/>
            <person name="Nolan M."/>
            <person name="Ohm R."/>
            <person name="Pangilinan J."/>
            <person name="Park H.-J."/>
            <person name="Ramirez L."/>
            <person name="Alfaro M."/>
            <person name="Sun H."/>
            <person name="Tritt A."/>
            <person name="Yoshinaga Y."/>
            <person name="Zwiers L.-H."/>
            <person name="Turgeon B."/>
            <person name="Goodwin S."/>
            <person name="Spatafora J."/>
            <person name="Crous P."/>
            <person name="Grigoriev I."/>
        </authorList>
    </citation>
    <scope>NUCLEOTIDE SEQUENCE [LARGE SCALE GENOMIC DNA]</scope>
    <source>
        <strain evidence="5">CECT 20119</strain>
    </source>
</reference>
<name>A0A6A6G552_9PEZI</name>
<dbReference type="PANTHER" id="PTHR31438:SF1">
    <property type="entry name" value="LYSINE N-ACYLTRANSFERASE C17G9.06C-RELATED"/>
    <property type="match status" value="1"/>
</dbReference>
<feature type="region of interest" description="Disordered" evidence="2">
    <location>
        <begin position="49"/>
        <end position="79"/>
    </location>
</feature>
<comment type="similarity">
    <text evidence="1">Belongs to the lysine N-acyltransferase MbtK family.</text>
</comment>
<dbReference type="Proteomes" id="UP000799538">
    <property type="component" value="Unassembled WGS sequence"/>
</dbReference>
<keyword evidence="4" id="KW-0808">Transferase</keyword>
<dbReference type="Gene3D" id="3.40.630.30">
    <property type="match status" value="1"/>
</dbReference>
<evidence type="ECO:0000256" key="1">
    <source>
        <dbReference type="ARBA" id="ARBA00009893"/>
    </source>
</evidence>
<dbReference type="InterPro" id="IPR016181">
    <property type="entry name" value="Acyl_CoA_acyltransferase"/>
</dbReference>
<keyword evidence="5" id="KW-1185">Reference proteome</keyword>